<organism evidence="1 2">
    <name type="scientific">Artomyces pyxidatus</name>
    <dbReference type="NCBI Taxonomy" id="48021"/>
    <lineage>
        <taxon>Eukaryota</taxon>
        <taxon>Fungi</taxon>
        <taxon>Dikarya</taxon>
        <taxon>Basidiomycota</taxon>
        <taxon>Agaricomycotina</taxon>
        <taxon>Agaricomycetes</taxon>
        <taxon>Russulales</taxon>
        <taxon>Auriscalpiaceae</taxon>
        <taxon>Artomyces</taxon>
    </lineage>
</organism>
<protein>
    <submittedName>
        <fullName evidence="1">Uncharacterized protein</fullName>
    </submittedName>
</protein>
<reference evidence="1" key="1">
    <citation type="submission" date="2021-03" db="EMBL/GenBank/DDBJ databases">
        <authorList>
            <consortium name="DOE Joint Genome Institute"/>
            <person name="Ahrendt S."/>
            <person name="Looney B.P."/>
            <person name="Miyauchi S."/>
            <person name="Morin E."/>
            <person name="Drula E."/>
            <person name="Courty P.E."/>
            <person name="Chicoki N."/>
            <person name="Fauchery L."/>
            <person name="Kohler A."/>
            <person name="Kuo A."/>
            <person name="Labutti K."/>
            <person name="Pangilinan J."/>
            <person name="Lipzen A."/>
            <person name="Riley R."/>
            <person name="Andreopoulos W."/>
            <person name="He G."/>
            <person name="Johnson J."/>
            <person name="Barry K.W."/>
            <person name="Grigoriev I.V."/>
            <person name="Nagy L."/>
            <person name="Hibbett D."/>
            <person name="Henrissat B."/>
            <person name="Matheny P.B."/>
            <person name="Labbe J."/>
            <person name="Martin F."/>
        </authorList>
    </citation>
    <scope>NUCLEOTIDE SEQUENCE</scope>
    <source>
        <strain evidence="1">HHB10654</strain>
    </source>
</reference>
<keyword evidence="2" id="KW-1185">Reference proteome</keyword>
<comment type="caution">
    <text evidence="1">The sequence shown here is derived from an EMBL/GenBank/DDBJ whole genome shotgun (WGS) entry which is preliminary data.</text>
</comment>
<gene>
    <name evidence="1" type="ORF">BV25DRAFT_1822228</name>
</gene>
<proteinExistence type="predicted"/>
<evidence type="ECO:0000313" key="2">
    <source>
        <dbReference type="Proteomes" id="UP000814140"/>
    </source>
</evidence>
<sequence>MAYSGSEPVPSLFRLDQATLLGPGFLSLFIQGIQTGVLIAQLSRFWDNSELHCGRVKALIGFVFAVASFQTCISCYSAWNTFVVHFGEWGLPDWVDQLEPALTLLMAAPTQAFLISRCWPIVKGNLVVIIPLYILLLSSVITNIMATQFLFRQDFTAALPAIYVPYVLCIAIPAILDIALTSILLIFLISSLKHVYTLRFRRTIYRLMIACWEVALPPTICAVILLVTYTIFIFHPIPQYIDIGLQAVLGKFYVMSLLFILNGRSARPSTEETPNLSTLTIPREGISWTRGSLPVGTHHTGHFVVSMAPIPPSTDTVTDAADGGEFAHKPNPPG</sequence>
<accession>A0ACB8TAC7</accession>
<dbReference type="Proteomes" id="UP000814140">
    <property type="component" value="Unassembled WGS sequence"/>
</dbReference>
<reference evidence="1" key="2">
    <citation type="journal article" date="2022" name="New Phytol.">
        <title>Evolutionary transition to the ectomycorrhizal habit in the genomes of a hyperdiverse lineage of mushroom-forming fungi.</title>
        <authorList>
            <person name="Looney B."/>
            <person name="Miyauchi S."/>
            <person name="Morin E."/>
            <person name="Drula E."/>
            <person name="Courty P.E."/>
            <person name="Kohler A."/>
            <person name="Kuo A."/>
            <person name="LaButti K."/>
            <person name="Pangilinan J."/>
            <person name="Lipzen A."/>
            <person name="Riley R."/>
            <person name="Andreopoulos W."/>
            <person name="He G."/>
            <person name="Johnson J."/>
            <person name="Nolan M."/>
            <person name="Tritt A."/>
            <person name="Barry K.W."/>
            <person name="Grigoriev I.V."/>
            <person name="Nagy L.G."/>
            <person name="Hibbett D."/>
            <person name="Henrissat B."/>
            <person name="Matheny P.B."/>
            <person name="Labbe J."/>
            <person name="Martin F.M."/>
        </authorList>
    </citation>
    <scope>NUCLEOTIDE SEQUENCE</scope>
    <source>
        <strain evidence="1">HHB10654</strain>
    </source>
</reference>
<name>A0ACB8TAC7_9AGAM</name>
<evidence type="ECO:0000313" key="1">
    <source>
        <dbReference type="EMBL" id="KAI0065111.1"/>
    </source>
</evidence>
<dbReference type="EMBL" id="MU277196">
    <property type="protein sequence ID" value="KAI0065111.1"/>
    <property type="molecule type" value="Genomic_DNA"/>
</dbReference>